<keyword evidence="1" id="KW-0472">Membrane</keyword>
<name>A0AAW0BTM0_9AGAR</name>
<evidence type="ECO:0000313" key="2">
    <source>
        <dbReference type="EMBL" id="KAK7029581.1"/>
    </source>
</evidence>
<feature type="transmembrane region" description="Helical" evidence="1">
    <location>
        <begin position="159"/>
        <end position="181"/>
    </location>
</feature>
<keyword evidence="1" id="KW-0812">Transmembrane</keyword>
<feature type="transmembrane region" description="Helical" evidence="1">
    <location>
        <begin position="124"/>
        <end position="147"/>
    </location>
</feature>
<comment type="caution">
    <text evidence="2">The sequence shown here is derived from an EMBL/GenBank/DDBJ whole genome shotgun (WGS) entry which is preliminary data.</text>
</comment>
<sequence>MTEATRAAKLTAIAALLECILYGILFVLFIVTIFAASRKHKITSQHVRLHSVGAIMIMLATIHVALNIHRVADAFGRGDMGAVLIPFRSASFLIKQITLTLQVIIGDAFWLYRLHVVWRGDKRATFPLGAVLLAAFAFGVHSIVLYTQSTSDASSPLSLNIRISGGVTVALGLVTNFGCTIRDVQSNPSGGGSVIMILALVVVESGALYTAFLLLWVVSLAVNSPMNSVPDQTVVQIIGIVFYMMMLPATLANHNTNNTTQSSANINSHPTNNIPLRLSQTPGYQHFGGGRDTDVLNLSPVVVHVMKWETQT</sequence>
<dbReference type="EMBL" id="JAYKXP010000081">
    <property type="protein sequence ID" value="KAK7029581.1"/>
    <property type="molecule type" value="Genomic_DNA"/>
</dbReference>
<protein>
    <submittedName>
        <fullName evidence="2">Uncharacterized protein</fullName>
    </submittedName>
</protein>
<accession>A0AAW0BTM0</accession>
<evidence type="ECO:0000313" key="3">
    <source>
        <dbReference type="Proteomes" id="UP001383192"/>
    </source>
</evidence>
<keyword evidence="3" id="KW-1185">Reference proteome</keyword>
<gene>
    <name evidence="2" type="ORF">VNI00_014458</name>
</gene>
<feature type="transmembrane region" description="Helical" evidence="1">
    <location>
        <begin position="12"/>
        <end position="37"/>
    </location>
</feature>
<feature type="transmembrane region" description="Helical" evidence="1">
    <location>
        <begin position="49"/>
        <end position="72"/>
    </location>
</feature>
<reference evidence="2 3" key="1">
    <citation type="submission" date="2024-01" db="EMBL/GenBank/DDBJ databases">
        <title>A draft genome for a cacao thread blight-causing isolate of Paramarasmius palmivorus.</title>
        <authorList>
            <person name="Baruah I.K."/>
            <person name="Bukari Y."/>
            <person name="Amoako-Attah I."/>
            <person name="Meinhardt L.W."/>
            <person name="Bailey B.A."/>
            <person name="Cohen S.P."/>
        </authorList>
    </citation>
    <scope>NUCLEOTIDE SEQUENCE [LARGE SCALE GENOMIC DNA]</scope>
    <source>
        <strain evidence="2 3">GH-12</strain>
    </source>
</reference>
<evidence type="ECO:0000256" key="1">
    <source>
        <dbReference type="SAM" id="Phobius"/>
    </source>
</evidence>
<feature type="transmembrane region" description="Helical" evidence="1">
    <location>
        <begin position="92"/>
        <end position="112"/>
    </location>
</feature>
<feature type="transmembrane region" description="Helical" evidence="1">
    <location>
        <begin position="193"/>
        <end position="222"/>
    </location>
</feature>
<dbReference type="AlphaFoldDB" id="A0AAW0BTM0"/>
<keyword evidence="1" id="KW-1133">Transmembrane helix</keyword>
<dbReference type="Proteomes" id="UP001383192">
    <property type="component" value="Unassembled WGS sequence"/>
</dbReference>
<organism evidence="2 3">
    <name type="scientific">Paramarasmius palmivorus</name>
    <dbReference type="NCBI Taxonomy" id="297713"/>
    <lineage>
        <taxon>Eukaryota</taxon>
        <taxon>Fungi</taxon>
        <taxon>Dikarya</taxon>
        <taxon>Basidiomycota</taxon>
        <taxon>Agaricomycotina</taxon>
        <taxon>Agaricomycetes</taxon>
        <taxon>Agaricomycetidae</taxon>
        <taxon>Agaricales</taxon>
        <taxon>Marasmiineae</taxon>
        <taxon>Marasmiaceae</taxon>
        <taxon>Paramarasmius</taxon>
    </lineage>
</organism>
<proteinExistence type="predicted"/>